<keyword evidence="7" id="KW-0472">Membrane</keyword>
<dbReference type="InterPro" id="IPR001433">
    <property type="entry name" value="OxRdtase_FAD/NAD-bd"/>
</dbReference>
<keyword evidence="5 8" id="KW-0274">FAD</keyword>
<name>A0A4S2N291_9PEZI</name>
<evidence type="ECO:0000256" key="1">
    <source>
        <dbReference type="ARBA" id="ARBA00001974"/>
    </source>
</evidence>
<dbReference type="Pfam" id="PF00970">
    <property type="entry name" value="FAD_binding_6"/>
    <property type="match status" value="1"/>
</dbReference>
<comment type="cofactor">
    <cofactor evidence="1 8">
        <name>FAD</name>
        <dbReference type="ChEBI" id="CHEBI:57692"/>
    </cofactor>
</comment>
<feature type="domain" description="FAD-binding FR-type" evidence="10">
    <location>
        <begin position="61"/>
        <end position="167"/>
    </location>
</feature>
<evidence type="ECO:0000256" key="4">
    <source>
        <dbReference type="ARBA" id="ARBA00022630"/>
    </source>
</evidence>
<keyword evidence="12" id="KW-1185">Reference proteome</keyword>
<feature type="binding site" evidence="8">
    <location>
        <position position="117"/>
    </location>
    <ligand>
        <name>FAD</name>
        <dbReference type="ChEBI" id="CHEBI:57692"/>
    </ligand>
</feature>
<gene>
    <name evidence="11" type="ORF">EX30DRAFT_394352</name>
</gene>
<proteinExistence type="inferred from homology"/>
<dbReference type="Gene3D" id="2.40.30.10">
    <property type="entry name" value="Translation factors"/>
    <property type="match status" value="1"/>
</dbReference>
<dbReference type="GO" id="GO:0016491">
    <property type="term" value="F:oxidoreductase activity"/>
    <property type="evidence" value="ECO:0007669"/>
    <property type="project" value="UniProtKB-KW"/>
</dbReference>
<dbReference type="SUPFAM" id="SSF52343">
    <property type="entry name" value="Ferredoxin reductase-like, C-terminal NADP-linked domain"/>
    <property type="match status" value="1"/>
</dbReference>
<keyword evidence="6" id="KW-0560">Oxidoreductase</keyword>
<reference evidence="11 12" key="1">
    <citation type="submission" date="2019-04" db="EMBL/GenBank/DDBJ databases">
        <title>Comparative genomics and transcriptomics to analyze fruiting body development in filamentous ascomycetes.</title>
        <authorList>
            <consortium name="DOE Joint Genome Institute"/>
            <person name="Lutkenhaus R."/>
            <person name="Traeger S."/>
            <person name="Breuer J."/>
            <person name="Kuo A."/>
            <person name="Lipzen A."/>
            <person name="Pangilinan J."/>
            <person name="Dilworth D."/>
            <person name="Sandor L."/>
            <person name="Poggeler S."/>
            <person name="Barry K."/>
            <person name="Grigoriev I.V."/>
            <person name="Nowrousian M."/>
        </authorList>
    </citation>
    <scope>NUCLEOTIDE SEQUENCE [LARGE SCALE GENOMIC DNA]</scope>
    <source>
        <strain evidence="11 12">CBS 389.68</strain>
    </source>
</reference>
<dbReference type="InterPro" id="IPR017938">
    <property type="entry name" value="Riboflavin_synthase-like_b-brl"/>
</dbReference>
<dbReference type="GO" id="GO:0005739">
    <property type="term" value="C:mitochondrion"/>
    <property type="evidence" value="ECO:0007669"/>
    <property type="project" value="TreeGrafter"/>
</dbReference>
<dbReference type="InterPro" id="IPR001834">
    <property type="entry name" value="CBR-like"/>
</dbReference>
<evidence type="ECO:0000256" key="6">
    <source>
        <dbReference type="ARBA" id="ARBA00023002"/>
    </source>
</evidence>
<evidence type="ECO:0000256" key="8">
    <source>
        <dbReference type="PIRSR" id="PIRSR601834-1"/>
    </source>
</evidence>
<keyword evidence="4 8" id="KW-0285">Flavoprotein</keyword>
<feature type="region of interest" description="Disordered" evidence="9">
    <location>
        <begin position="8"/>
        <end position="27"/>
    </location>
</feature>
<dbReference type="STRING" id="341454.A0A4S2N291"/>
<feature type="binding site" evidence="8">
    <location>
        <position position="135"/>
    </location>
    <ligand>
        <name>FAD</name>
        <dbReference type="ChEBI" id="CHEBI:57692"/>
    </ligand>
</feature>
<evidence type="ECO:0000256" key="9">
    <source>
        <dbReference type="SAM" id="MobiDB-lite"/>
    </source>
</evidence>
<dbReference type="Pfam" id="PF00175">
    <property type="entry name" value="NAD_binding_1"/>
    <property type="match status" value="1"/>
</dbReference>
<dbReference type="AlphaFoldDB" id="A0A4S2N291"/>
<feature type="binding site" evidence="8">
    <location>
        <position position="142"/>
    </location>
    <ligand>
        <name>FAD</name>
        <dbReference type="ChEBI" id="CHEBI:57692"/>
    </ligand>
</feature>
<evidence type="ECO:0000259" key="10">
    <source>
        <dbReference type="PROSITE" id="PS51384"/>
    </source>
</evidence>
<evidence type="ECO:0000256" key="2">
    <source>
        <dbReference type="ARBA" id="ARBA00004370"/>
    </source>
</evidence>
<evidence type="ECO:0000313" key="12">
    <source>
        <dbReference type="Proteomes" id="UP000298138"/>
    </source>
</evidence>
<dbReference type="InterPro" id="IPR039261">
    <property type="entry name" value="FNR_nucleotide-bd"/>
</dbReference>
<dbReference type="SUPFAM" id="SSF63380">
    <property type="entry name" value="Riboflavin synthase domain-like"/>
    <property type="match status" value="1"/>
</dbReference>
<evidence type="ECO:0000256" key="5">
    <source>
        <dbReference type="ARBA" id="ARBA00022827"/>
    </source>
</evidence>
<sequence>MRAPHLRLLLRRTYTTTPPPPSPKPRRHLLPITLTLLTAGAGTYYYTTITTPQKPTHLNPDFFTRYTLTSHTPVSSHPAQTAILTLTTTTPTPAPLPADKLLSIELKQPSLQIARHYTPLPGSADDATTLRLFIKKEPGGEMSRYLLSLHEGADVFVRGPHEEWDLEVRKKRVLFLAGGTGIAPALQAAEKVCARDPEAEVRVLWGVRARPETEGEMEGEVERLGERFGERVRVEVRVDRDGGIGRGEVEALVRAWATAVGLSGPDGFLEFWAGRKEWAGGVETQGKLGGVLAEVLRRREEEAVRRQKKSKVVEELKEIEVWKL</sequence>
<dbReference type="InterPro" id="IPR017927">
    <property type="entry name" value="FAD-bd_FR_type"/>
</dbReference>
<comment type="subcellular location">
    <subcellularLocation>
        <location evidence="2">Membrane</location>
    </subcellularLocation>
</comment>
<accession>A0A4S2N291</accession>
<feature type="binding site" evidence="8">
    <location>
        <position position="143"/>
    </location>
    <ligand>
        <name>FAD</name>
        <dbReference type="ChEBI" id="CHEBI:57692"/>
    </ligand>
</feature>
<dbReference type="OrthoDB" id="432685at2759"/>
<evidence type="ECO:0000313" key="11">
    <source>
        <dbReference type="EMBL" id="TGZ83116.1"/>
    </source>
</evidence>
<feature type="binding site" evidence="8">
    <location>
        <position position="115"/>
    </location>
    <ligand>
        <name>FAD</name>
        <dbReference type="ChEBI" id="CHEBI:57692"/>
    </ligand>
</feature>
<dbReference type="InterPro" id="IPR008333">
    <property type="entry name" value="Cbr1-like_FAD-bd_dom"/>
</dbReference>
<evidence type="ECO:0000256" key="7">
    <source>
        <dbReference type="ARBA" id="ARBA00023136"/>
    </source>
</evidence>
<dbReference type="PANTHER" id="PTHR19370:SF189">
    <property type="entry name" value="CYTOCHROME C MITOCHONDRIAL IMPORT FACTOR CYC2"/>
    <property type="match status" value="1"/>
</dbReference>
<organism evidence="11 12">
    <name type="scientific">Ascodesmis nigricans</name>
    <dbReference type="NCBI Taxonomy" id="341454"/>
    <lineage>
        <taxon>Eukaryota</taxon>
        <taxon>Fungi</taxon>
        <taxon>Dikarya</taxon>
        <taxon>Ascomycota</taxon>
        <taxon>Pezizomycotina</taxon>
        <taxon>Pezizomycetes</taxon>
        <taxon>Pezizales</taxon>
        <taxon>Ascodesmidaceae</taxon>
        <taxon>Ascodesmis</taxon>
    </lineage>
</organism>
<dbReference type="Gene3D" id="3.40.50.80">
    <property type="entry name" value="Nucleotide-binding domain of ferredoxin-NADP reductase (FNR) module"/>
    <property type="match status" value="1"/>
</dbReference>
<dbReference type="PROSITE" id="PS51384">
    <property type="entry name" value="FAD_FR"/>
    <property type="match status" value="1"/>
</dbReference>
<dbReference type="InParanoid" id="A0A4S2N291"/>
<dbReference type="GO" id="GO:0016020">
    <property type="term" value="C:membrane"/>
    <property type="evidence" value="ECO:0007669"/>
    <property type="project" value="UniProtKB-SubCell"/>
</dbReference>
<dbReference type="PANTHER" id="PTHR19370">
    <property type="entry name" value="NADH-CYTOCHROME B5 REDUCTASE"/>
    <property type="match status" value="1"/>
</dbReference>
<comment type="similarity">
    <text evidence="3">Belongs to the flavoprotein pyridine nucleotide cytochrome reductase family.</text>
</comment>
<dbReference type="EMBL" id="ML220114">
    <property type="protein sequence ID" value="TGZ83116.1"/>
    <property type="molecule type" value="Genomic_DNA"/>
</dbReference>
<evidence type="ECO:0000256" key="3">
    <source>
        <dbReference type="ARBA" id="ARBA00006105"/>
    </source>
</evidence>
<dbReference type="Proteomes" id="UP000298138">
    <property type="component" value="Unassembled WGS sequence"/>
</dbReference>
<protein>
    <recommendedName>
        <fullName evidence="10">FAD-binding FR-type domain-containing protein</fullName>
    </recommendedName>
</protein>